<dbReference type="PANTHER" id="PTHR32024:SF1">
    <property type="entry name" value="KTR SYSTEM POTASSIUM UPTAKE PROTEIN B"/>
    <property type="match status" value="1"/>
</dbReference>
<evidence type="ECO:0000313" key="12">
    <source>
        <dbReference type="Proteomes" id="UP000030832"/>
    </source>
</evidence>
<evidence type="ECO:0000256" key="9">
    <source>
        <dbReference type="ARBA" id="ARBA00023136"/>
    </source>
</evidence>
<feature type="transmembrane region" description="Helical" evidence="10">
    <location>
        <begin position="378"/>
        <end position="398"/>
    </location>
</feature>
<evidence type="ECO:0000313" key="11">
    <source>
        <dbReference type="EMBL" id="KHF38569.1"/>
    </source>
</evidence>
<accession>A0A0B0IES2</accession>
<dbReference type="EMBL" id="JRJU01000035">
    <property type="protein sequence ID" value="KHF38569.1"/>
    <property type="molecule type" value="Genomic_DNA"/>
</dbReference>
<evidence type="ECO:0000256" key="6">
    <source>
        <dbReference type="ARBA" id="ARBA00022958"/>
    </source>
</evidence>
<evidence type="ECO:0000256" key="2">
    <source>
        <dbReference type="ARBA" id="ARBA00022448"/>
    </source>
</evidence>
<feature type="transmembrane region" description="Helical" evidence="10">
    <location>
        <begin position="124"/>
        <end position="149"/>
    </location>
</feature>
<gene>
    <name evidence="11" type="ORF">LQ50_20235</name>
</gene>
<feature type="transmembrane region" description="Helical" evidence="10">
    <location>
        <begin position="410"/>
        <end position="429"/>
    </location>
</feature>
<feature type="transmembrane region" description="Helical" evidence="10">
    <location>
        <begin position="295"/>
        <end position="328"/>
    </location>
</feature>
<dbReference type="STRING" id="333138.LQ50_20235"/>
<feature type="transmembrane region" description="Helical" evidence="10">
    <location>
        <begin position="46"/>
        <end position="67"/>
    </location>
</feature>
<dbReference type="OrthoDB" id="9810952at2"/>
<dbReference type="AlphaFoldDB" id="A0A0B0IES2"/>
<comment type="caution">
    <text evidence="11">The sequence shown here is derived from an EMBL/GenBank/DDBJ whole genome shotgun (WGS) entry which is preliminary data.</text>
</comment>
<feature type="transmembrane region" description="Helical" evidence="10">
    <location>
        <begin position="79"/>
        <end position="104"/>
    </location>
</feature>
<dbReference type="Pfam" id="PF02386">
    <property type="entry name" value="TrkH"/>
    <property type="match status" value="1"/>
</dbReference>
<evidence type="ECO:0000256" key="3">
    <source>
        <dbReference type="ARBA" id="ARBA00022475"/>
    </source>
</evidence>
<keyword evidence="2" id="KW-0813">Transport</keyword>
<protein>
    <submittedName>
        <fullName evidence="11">Ktr system potassium transporter B</fullName>
    </submittedName>
</protein>
<keyword evidence="3" id="KW-1003">Cell membrane</keyword>
<dbReference type="RefSeq" id="WP_034632305.1">
    <property type="nucleotide sequence ID" value="NZ_JRJU01000035.1"/>
</dbReference>
<feature type="transmembrane region" description="Helical" evidence="10">
    <location>
        <begin position="21"/>
        <end position="40"/>
    </location>
</feature>
<evidence type="ECO:0000256" key="8">
    <source>
        <dbReference type="ARBA" id="ARBA00023065"/>
    </source>
</evidence>
<evidence type="ECO:0000256" key="5">
    <source>
        <dbReference type="ARBA" id="ARBA00022692"/>
    </source>
</evidence>
<evidence type="ECO:0000256" key="4">
    <source>
        <dbReference type="ARBA" id="ARBA00022538"/>
    </source>
</evidence>
<sequence>MSFPKKGVFHRPFQVSPPQTLALSFLVAILIGTALLKLPLATTEPITWIDALFTATSATTVTGLVVVDTGTAFTVFGQVVIMLLIQIGGLGLMTFAVLIVIVLGKKIGLRERILVQEALNQTSIGGVIRLVKILFVFAILIELVAVILLSMRWVPEFGWPYGIYTSIFHSISAFNNAGFSLWSDSLMSYVGDPVVNIIITFLFITGGIGFTVLSDLWHTKQFHRLSLHSKIMLVGTLVINVVAMMLLFTLEYSNPATLGSLDIGDKLWASYFQAVTPRTAGFNSLDIGSMTSGSIVFLLLLMFIGAGSASTGSGIKLTTFIVIVMAVLTFLRGRNETVVFERTIKHQIILRSLAIVVISLLAVFLTILALSITENAPFITIVFEAFSAFGTVGLSMGLTGELTPIGKQIIIVLMFIGRIGPLTLAFSLARSQKSSIRYPDGEVFTG</sequence>
<keyword evidence="6" id="KW-0630">Potassium</keyword>
<dbReference type="GO" id="GO:0015379">
    <property type="term" value="F:potassium:chloride symporter activity"/>
    <property type="evidence" value="ECO:0007669"/>
    <property type="project" value="InterPro"/>
</dbReference>
<organism evidence="11 12">
    <name type="scientific">Halalkalibacter okhensis</name>
    <dbReference type="NCBI Taxonomy" id="333138"/>
    <lineage>
        <taxon>Bacteria</taxon>
        <taxon>Bacillati</taxon>
        <taxon>Bacillota</taxon>
        <taxon>Bacilli</taxon>
        <taxon>Bacillales</taxon>
        <taxon>Bacillaceae</taxon>
        <taxon>Halalkalibacter</taxon>
    </lineage>
</organism>
<dbReference type="NCBIfam" id="TIGR00933">
    <property type="entry name" value="2a38"/>
    <property type="match status" value="1"/>
</dbReference>
<keyword evidence="5 10" id="KW-0812">Transmembrane</keyword>
<dbReference type="PANTHER" id="PTHR32024">
    <property type="entry name" value="TRK SYSTEM POTASSIUM UPTAKE PROTEIN TRKG-RELATED"/>
    <property type="match status" value="1"/>
</dbReference>
<evidence type="ECO:0000256" key="7">
    <source>
        <dbReference type="ARBA" id="ARBA00022989"/>
    </source>
</evidence>
<keyword evidence="8" id="KW-0406">Ion transport</keyword>
<evidence type="ECO:0000256" key="1">
    <source>
        <dbReference type="ARBA" id="ARBA00004651"/>
    </source>
</evidence>
<dbReference type="eggNOG" id="COG0168">
    <property type="taxonomic scope" value="Bacteria"/>
</dbReference>
<reference evidence="11 12" key="1">
    <citation type="submission" date="2014-09" db="EMBL/GenBank/DDBJ databases">
        <title>Genome sequencing and annotation of Bacillus Okhensis strain Kh10-101T.</title>
        <authorList>
            <person name="Prakash J.S."/>
        </authorList>
    </citation>
    <scope>NUCLEOTIDE SEQUENCE [LARGE SCALE GENOMIC DNA]</scope>
    <source>
        <strain evidence="12">Kh10-101T</strain>
    </source>
</reference>
<name>A0A0B0IES2_9BACI</name>
<evidence type="ECO:0000256" key="10">
    <source>
        <dbReference type="SAM" id="Phobius"/>
    </source>
</evidence>
<dbReference type="InterPro" id="IPR003445">
    <property type="entry name" value="Cat_transpt"/>
</dbReference>
<dbReference type="Proteomes" id="UP000030832">
    <property type="component" value="Unassembled WGS sequence"/>
</dbReference>
<feature type="transmembrane region" description="Helical" evidence="10">
    <location>
        <begin position="194"/>
        <end position="219"/>
    </location>
</feature>
<comment type="subcellular location">
    <subcellularLocation>
        <location evidence="1">Cell membrane</location>
        <topology evidence="1">Multi-pass membrane protein</topology>
    </subcellularLocation>
</comment>
<keyword evidence="7 10" id="KW-1133">Transmembrane helix</keyword>
<proteinExistence type="predicted"/>
<feature type="transmembrane region" description="Helical" evidence="10">
    <location>
        <begin position="348"/>
        <end position="372"/>
    </location>
</feature>
<keyword evidence="4" id="KW-0633">Potassium transport</keyword>
<dbReference type="GO" id="GO:0005886">
    <property type="term" value="C:plasma membrane"/>
    <property type="evidence" value="ECO:0007669"/>
    <property type="project" value="UniProtKB-SubCell"/>
</dbReference>
<keyword evidence="9 10" id="KW-0472">Membrane</keyword>
<dbReference type="InterPro" id="IPR004772">
    <property type="entry name" value="TrkH"/>
</dbReference>
<feature type="transmembrane region" description="Helical" evidence="10">
    <location>
        <begin position="231"/>
        <end position="250"/>
    </location>
</feature>
<keyword evidence="12" id="KW-1185">Reference proteome</keyword>